<dbReference type="OMA" id="DFGAVIH"/>
<dbReference type="InterPro" id="IPR050808">
    <property type="entry name" value="Phage_Integrase"/>
</dbReference>
<feature type="domain" description="Core-binding (CB)" evidence="7">
    <location>
        <begin position="16"/>
        <end position="96"/>
    </location>
</feature>
<evidence type="ECO:0000259" key="6">
    <source>
        <dbReference type="PROSITE" id="PS51898"/>
    </source>
</evidence>
<sequence>MENQLITDSRSHLEPQTFSDFGRIWLESRVDLKPTTRACYRSMLNMVNLEFGELSPKQVSYLQVVSWVAKLAEQGVSPTGVRQAYQIVGQVLALANRLGEIESNVAAGVPLPTVCRTGRHRYLSVLQLESLALEIGWWRLTRDLAGVSLPVGWGQNVVFLRKKGRAGYLTRRKSRAGAIDTGLASLGRVRGGQTPARDGNQLEILVRLLGYTGLRIGEALALTPAALDLDRRIMRIERAVSEVSGRQVFGTPKNGRTRVVPIPDFLRRDLRVLTRATRGGDDFLFATKYGTPLRASNLRLHFDMAALAVGQAGLHIHDLRHTAATLAVSAGANVKSVQRMLGHSSASLTLDVYADLFEPDLGDVAGALSRMRQSTLRRAAA</sequence>
<keyword evidence="3 5" id="KW-0238">DNA-binding</keyword>
<dbReference type="PROSITE" id="PS51900">
    <property type="entry name" value="CB"/>
    <property type="match status" value="1"/>
</dbReference>
<protein>
    <submittedName>
        <fullName evidence="8">Tyrosine recombinase XerC</fullName>
    </submittedName>
</protein>
<proteinExistence type="inferred from homology"/>
<keyword evidence="4" id="KW-0233">DNA recombination</keyword>
<evidence type="ECO:0000256" key="2">
    <source>
        <dbReference type="ARBA" id="ARBA00022908"/>
    </source>
</evidence>
<dbReference type="GO" id="GO:0006310">
    <property type="term" value="P:DNA recombination"/>
    <property type="evidence" value="ECO:0007669"/>
    <property type="project" value="UniProtKB-KW"/>
</dbReference>
<dbReference type="InterPro" id="IPR002104">
    <property type="entry name" value="Integrase_catalytic"/>
</dbReference>
<dbReference type="PANTHER" id="PTHR30629:SF2">
    <property type="entry name" value="PROPHAGE INTEGRASE INTS-RELATED"/>
    <property type="match status" value="1"/>
</dbReference>
<dbReference type="InterPro" id="IPR013762">
    <property type="entry name" value="Integrase-like_cat_sf"/>
</dbReference>
<comment type="similarity">
    <text evidence="1">Belongs to the 'phage' integrase family.</text>
</comment>
<dbReference type="Proteomes" id="UP000250245">
    <property type="component" value="Unassembled WGS sequence"/>
</dbReference>
<evidence type="ECO:0000256" key="1">
    <source>
        <dbReference type="ARBA" id="ARBA00008857"/>
    </source>
</evidence>
<dbReference type="InterPro" id="IPR010998">
    <property type="entry name" value="Integrase_recombinase_N"/>
</dbReference>
<dbReference type="PANTHER" id="PTHR30629">
    <property type="entry name" value="PROPHAGE INTEGRASE"/>
    <property type="match status" value="1"/>
</dbReference>
<dbReference type="GO" id="GO:0003677">
    <property type="term" value="F:DNA binding"/>
    <property type="evidence" value="ECO:0007669"/>
    <property type="project" value="UniProtKB-UniRule"/>
</dbReference>
<dbReference type="PROSITE" id="PS51898">
    <property type="entry name" value="TYR_RECOMBINASE"/>
    <property type="match status" value="1"/>
</dbReference>
<evidence type="ECO:0000256" key="4">
    <source>
        <dbReference type="ARBA" id="ARBA00023172"/>
    </source>
</evidence>
<evidence type="ECO:0000313" key="9">
    <source>
        <dbReference type="Proteomes" id="UP000250245"/>
    </source>
</evidence>
<dbReference type="EMBL" id="UASJ01000001">
    <property type="protein sequence ID" value="SQB65329.1"/>
    <property type="molecule type" value="Genomic_DNA"/>
</dbReference>
<organism evidence="8 9">
    <name type="scientific">Mobiluncus curtisii</name>
    <dbReference type="NCBI Taxonomy" id="2051"/>
    <lineage>
        <taxon>Bacteria</taxon>
        <taxon>Bacillati</taxon>
        <taxon>Actinomycetota</taxon>
        <taxon>Actinomycetes</taxon>
        <taxon>Actinomycetales</taxon>
        <taxon>Actinomycetaceae</taxon>
        <taxon>Mobiluncus</taxon>
    </lineage>
</organism>
<dbReference type="CDD" id="cd01189">
    <property type="entry name" value="INT_ICEBs1_C_like"/>
    <property type="match status" value="1"/>
</dbReference>
<dbReference type="AlphaFoldDB" id="A0A2X3AQK6"/>
<evidence type="ECO:0000313" key="8">
    <source>
        <dbReference type="EMBL" id="SQB65329.1"/>
    </source>
</evidence>
<feature type="domain" description="Tyr recombinase" evidence="6">
    <location>
        <begin position="168"/>
        <end position="366"/>
    </location>
</feature>
<reference evidence="8 9" key="1">
    <citation type="submission" date="2018-06" db="EMBL/GenBank/DDBJ databases">
        <authorList>
            <consortium name="Pathogen Informatics"/>
            <person name="Doyle S."/>
        </authorList>
    </citation>
    <scope>NUCLEOTIDE SEQUENCE [LARGE SCALE GENOMIC DNA]</scope>
    <source>
        <strain evidence="8 9">NCTC11820</strain>
    </source>
</reference>
<evidence type="ECO:0000259" key="7">
    <source>
        <dbReference type="PROSITE" id="PS51900"/>
    </source>
</evidence>
<name>A0A2X3AQK6_9ACTO</name>
<evidence type="ECO:0000256" key="5">
    <source>
        <dbReference type="PROSITE-ProRule" id="PRU01248"/>
    </source>
</evidence>
<dbReference type="InterPro" id="IPR044068">
    <property type="entry name" value="CB"/>
</dbReference>
<dbReference type="GeneID" id="55565271"/>
<dbReference type="InterPro" id="IPR011010">
    <property type="entry name" value="DNA_brk_join_enz"/>
</dbReference>
<gene>
    <name evidence="8" type="primary">xerC_4</name>
    <name evidence="8" type="ORF">NCTC11820_01452</name>
</gene>
<accession>A0A2X3AQK6</accession>
<dbReference type="Gene3D" id="1.10.150.130">
    <property type="match status" value="1"/>
</dbReference>
<dbReference type="RefSeq" id="WP_013189163.1">
    <property type="nucleotide sequence ID" value="NZ_CP068112.1"/>
</dbReference>
<dbReference type="Gene3D" id="1.10.443.10">
    <property type="entry name" value="Intergrase catalytic core"/>
    <property type="match status" value="1"/>
</dbReference>
<dbReference type="SUPFAM" id="SSF56349">
    <property type="entry name" value="DNA breaking-rejoining enzymes"/>
    <property type="match status" value="2"/>
</dbReference>
<dbReference type="Pfam" id="PF00589">
    <property type="entry name" value="Phage_integrase"/>
    <property type="match status" value="1"/>
</dbReference>
<keyword evidence="2" id="KW-0229">DNA integration</keyword>
<dbReference type="GO" id="GO:0015074">
    <property type="term" value="P:DNA integration"/>
    <property type="evidence" value="ECO:0007669"/>
    <property type="project" value="UniProtKB-KW"/>
</dbReference>
<evidence type="ECO:0000256" key="3">
    <source>
        <dbReference type="ARBA" id="ARBA00023125"/>
    </source>
</evidence>